<dbReference type="Proteomes" id="UP000324308">
    <property type="component" value="Chromosome"/>
</dbReference>
<name>A0ABX5ZZ33_STRTE</name>
<evidence type="ECO:0000313" key="2">
    <source>
        <dbReference type="Proteomes" id="UP000324308"/>
    </source>
</evidence>
<sequence>MTGVAPATVSRIAQRNGLSFDRTQTEKALKARITDLNLRQAGLAESLADRVAIAIAYLDASTSYRDYAFASKAISDLTQSYMRMKPQITEDDTVEDAKNFLTDLRDTITQVVDGFEAQHGVAFDSEEARQIIKQQTQEENSDEQP</sequence>
<keyword evidence="2" id="KW-1185">Reference proteome</keyword>
<gene>
    <name evidence="1" type="ORF">F3L20_07325</name>
</gene>
<organism evidence="1 2">
    <name type="scientific">Streptomyces tendae</name>
    <dbReference type="NCBI Taxonomy" id="1932"/>
    <lineage>
        <taxon>Bacteria</taxon>
        <taxon>Bacillati</taxon>
        <taxon>Actinomycetota</taxon>
        <taxon>Actinomycetes</taxon>
        <taxon>Kitasatosporales</taxon>
        <taxon>Streptomycetaceae</taxon>
        <taxon>Streptomyces</taxon>
    </lineage>
</organism>
<reference evidence="1 2" key="1">
    <citation type="submission" date="2019-09" db="EMBL/GenBank/DDBJ databases">
        <title>Draft genome sequence of the Ebosin-producing strain Streptomyces sp. 139.</title>
        <authorList>
            <person name="Ai L."/>
            <person name="Geng M."/>
            <person name="Ma M."/>
            <person name="Bai L."/>
        </authorList>
    </citation>
    <scope>NUCLEOTIDE SEQUENCE [LARGE SCALE GENOMIC DNA]</scope>
    <source>
        <strain evidence="1 2">139</strain>
    </source>
</reference>
<evidence type="ECO:0000313" key="1">
    <source>
        <dbReference type="EMBL" id="QER89930.1"/>
    </source>
</evidence>
<dbReference type="EMBL" id="CP043959">
    <property type="protein sequence ID" value="QER89930.1"/>
    <property type="molecule type" value="Genomic_DNA"/>
</dbReference>
<protein>
    <submittedName>
        <fullName evidence="1">Uncharacterized protein</fullName>
    </submittedName>
</protein>
<accession>A0ABX5ZZ33</accession>
<proteinExistence type="predicted"/>